<sequence>MITNLLSSIAKAWIKAEQAREEDKREEIVNYIIRDIINEGCGLRIGSIIDYNPNQKQSRKYSTPSEEFIPLRKIGIVTKMTVTYRPIAISVDTEEGVIPKEINVGMLQLRIHVPTDDCSNCGKGDYIINIDEFNLNNDDINYVCNNALTLL</sequence>
<reference evidence="1" key="1">
    <citation type="journal article" date="2021" name="Proc. Natl. Acad. Sci. U.S.A.">
        <title>A Catalog of Tens of Thousands of Viruses from Human Metagenomes Reveals Hidden Associations with Chronic Diseases.</title>
        <authorList>
            <person name="Tisza M.J."/>
            <person name="Buck C.B."/>
        </authorList>
    </citation>
    <scope>NUCLEOTIDE SEQUENCE</scope>
    <source>
        <strain evidence="1">CtXt06</strain>
    </source>
</reference>
<name>A0A8S5V6U2_9CAUD</name>
<evidence type="ECO:0000313" key="1">
    <source>
        <dbReference type="EMBL" id="DAG02436.1"/>
    </source>
</evidence>
<dbReference type="EMBL" id="BK016209">
    <property type="protein sequence ID" value="DAG02436.1"/>
    <property type="molecule type" value="Genomic_DNA"/>
</dbReference>
<proteinExistence type="predicted"/>
<organism evidence="1">
    <name type="scientific">CrAss-like virus sp. ctXt06</name>
    <dbReference type="NCBI Taxonomy" id="2825837"/>
    <lineage>
        <taxon>Viruses</taxon>
        <taxon>Duplodnaviria</taxon>
        <taxon>Heunggongvirae</taxon>
        <taxon>Uroviricota</taxon>
        <taxon>Caudoviricetes</taxon>
        <taxon>Crassvirales</taxon>
    </lineage>
</organism>
<accession>A0A8S5V6U2</accession>
<protein>
    <submittedName>
        <fullName evidence="1">Uncharacterized protein</fullName>
    </submittedName>
</protein>